<evidence type="ECO:0000256" key="1">
    <source>
        <dbReference type="SAM" id="MobiDB-lite"/>
    </source>
</evidence>
<dbReference type="Proteomes" id="UP000661112">
    <property type="component" value="Unassembled WGS sequence"/>
</dbReference>
<name>A0ABR8DGW5_9NOST</name>
<keyword evidence="3" id="KW-1185">Reference proteome</keyword>
<proteinExistence type="predicted"/>
<sequence>LGLLAQRLHIDYKALFGNCNSSRDTPLPVHPAIKSQVDKIQPQQGESSRVTSELVSSLLSAKKLHQEEGGEEEYTSPLVGQRSENNEVASVTSSAEQTSLDGDQSLDNLLDKLEKTGKLTIGEQRQLYNELVIQSQIQQENNGKTDISLPPIESIVDDLIKQRERMIQDTYTPKVEEHYQVSQSQPQQPNNSTEAEIEF</sequence>
<accession>A0ABR8DGW5</accession>
<feature type="compositionally biased region" description="Polar residues" evidence="1">
    <location>
        <begin position="82"/>
        <end position="103"/>
    </location>
</feature>
<feature type="region of interest" description="Disordered" evidence="1">
    <location>
        <begin position="176"/>
        <end position="199"/>
    </location>
</feature>
<reference evidence="2 3" key="1">
    <citation type="journal article" date="2020" name="ISME J.">
        <title>Comparative genomics reveals insights into cyanobacterial evolution and habitat adaptation.</title>
        <authorList>
            <person name="Chen M.Y."/>
            <person name="Teng W.K."/>
            <person name="Zhao L."/>
            <person name="Hu C.X."/>
            <person name="Zhou Y.K."/>
            <person name="Han B.P."/>
            <person name="Song L.R."/>
            <person name="Shu W.S."/>
        </authorList>
    </citation>
    <scope>NUCLEOTIDE SEQUENCE [LARGE SCALE GENOMIC DNA]</scope>
    <source>
        <strain evidence="2 3">FACHB-119</strain>
    </source>
</reference>
<evidence type="ECO:0000313" key="3">
    <source>
        <dbReference type="Proteomes" id="UP000661112"/>
    </source>
</evidence>
<gene>
    <name evidence="2" type="ORF">H6G83_31095</name>
</gene>
<comment type="caution">
    <text evidence="2">The sequence shown here is derived from an EMBL/GenBank/DDBJ whole genome shotgun (WGS) entry which is preliminary data.</text>
</comment>
<protein>
    <submittedName>
        <fullName evidence="2">DUF3854 domain-containing protein</fullName>
    </submittedName>
</protein>
<organism evidence="2 3">
    <name type="scientific">Anabaena azotica FACHB-119</name>
    <dbReference type="NCBI Taxonomy" id="947527"/>
    <lineage>
        <taxon>Bacteria</taxon>
        <taxon>Bacillati</taxon>
        <taxon>Cyanobacteriota</taxon>
        <taxon>Cyanophyceae</taxon>
        <taxon>Nostocales</taxon>
        <taxon>Nostocaceae</taxon>
        <taxon>Anabaena</taxon>
        <taxon>Anabaena azotica</taxon>
    </lineage>
</organism>
<evidence type="ECO:0000313" key="2">
    <source>
        <dbReference type="EMBL" id="MBD2504998.1"/>
    </source>
</evidence>
<dbReference type="EMBL" id="JACJSG010000066">
    <property type="protein sequence ID" value="MBD2504998.1"/>
    <property type="molecule type" value="Genomic_DNA"/>
</dbReference>
<feature type="non-terminal residue" evidence="2">
    <location>
        <position position="1"/>
    </location>
</feature>
<feature type="compositionally biased region" description="Low complexity" evidence="1">
    <location>
        <begin position="182"/>
        <end position="192"/>
    </location>
</feature>
<feature type="region of interest" description="Disordered" evidence="1">
    <location>
        <begin position="62"/>
        <end position="103"/>
    </location>
</feature>